<protein>
    <recommendedName>
        <fullName evidence="4">DNA methylase N-4/N-6 domain-containing protein</fullName>
    </recommendedName>
</protein>
<dbReference type="Pfam" id="PF01555">
    <property type="entry name" value="N6_N4_Mtase"/>
    <property type="match status" value="1"/>
</dbReference>
<feature type="region of interest" description="Disordered" evidence="3">
    <location>
        <begin position="187"/>
        <end position="234"/>
    </location>
</feature>
<accession>A0A0F9BK56</accession>
<keyword evidence="1" id="KW-0489">Methyltransferase</keyword>
<gene>
    <name evidence="5" type="ORF">LCGC14_2437040</name>
</gene>
<feature type="domain" description="DNA methylase N-4/N-6" evidence="4">
    <location>
        <begin position="8"/>
        <end position="79"/>
    </location>
</feature>
<dbReference type="GO" id="GO:0003677">
    <property type="term" value="F:DNA binding"/>
    <property type="evidence" value="ECO:0007669"/>
    <property type="project" value="InterPro"/>
</dbReference>
<dbReference type="InterPro" id="IPR002941">
    <property type="entry name" value="DNA_methylase_N4/N6"/>
</dbReference>
<proteinExistence type="predicted"/>
<dbReference type="PANTHER" id="PTHR13370:SF3">
    <property type="entry name" value="TRNA (GUANINE(10)-N2)-METHYLTRANSFERASE HOMOLOG"/>
    <property type="match status" value="1"/>
</dbReference>
<dbReference type="PANTHER" id="PTHR13370">
    <property type="entry name" value="RNA METHYLASE-RELATED"/>
    <property type="match status" value="1"/>
</dbReference>
<feature type="compositionally biased region" description="Basic and acidic residues" evidence="3">
    <location>
        <begin position="187"/>
        <end position="204"/>
    </location>
</feature>
<evidence type="ECO:0000256" key="2">
    <source>
        <dbReference type="ARBA" id="ARBA00022679"/>
    </source>
</evidence>
<feature type="compositionally biased region" description="Basic and acidic residues" evidence="3">
    <location>
        <begin position="219"/>
        <end position="234"/>
    </location>
</feature>
<feature type="non-terminal residue" evidence="5">
    <location>
        <position position="1"/>
    </location>
</feature>
<name>A0A0F9BK56_9ZZZZ</name>
<dbReference type="EMBL" id="LAZR01037413">
    <property type="protein sequence ID" value="KKL22274.1"/>
    <property type="molecule type" value="Genomic_DNA"/>
</dbReference>
<dbReference type="AlphaFoldDB" id="A0A0F9BK56"/>
<evidence type="ECO:0000256" key="1">
    <source>
        <dbReference type="ARBA" id="ARBA00022603"/>
    </source>
</evidence>
<evidence type="ECO:0000259" key="4">
    <source>
        <dbReference type="Pfam" id="PF01555"/>
    </source>
</evidence>
<dbReference type="GO" id="GO:0008170">
    <property type="term" value="F:N-methyltransferase activity"/>
    <property type="evidence" value="ECO:0007669"/>
    <property type="project" value="InterPro"/>
</dbReference>
<evidence type="ECO:0000256" key="3">
    <source>
        <dbReference type="SAM" id="MobiDB-lite"/>
    </source>
</evidence>
<dbReference type="GO" id="GO:0032259">
    <property type="term" value="P:methylation"/>
    <property type="evidence" value="ECO:0007669"/>
    <property type="project" value="UniProtKB-KW"/>
</dbReference>
<organism evidence="5">
    <name type="scientific">marine sediment metagenome</name>
    <dbReference type="NCBI Taxonomy" id="412755"/>
    <lineage>
        <taxon>unclassified sequences</taxon>
        <taxon>metagenomes</taxon>
        <taxon>ecological metagenomes</taxon>
    </lineage>
</organism>
<comment type="caution">
    <text evidence="5">The sequence shown here is derived from an EMBL/GenBank/DDBJ whole genome shotgun (WGS) entry which is preliminary data.</text>
</comment>
<keyword evidence="2" id="KW-0808">Transferase</keyword>
<reference evidence="5" key="1">
    <citation type="journal article" date="2015" name="Nature">
        <title>Complex archaea that bridge the gap between prokaryotes and eukaryotes.</title>
        <authorList>
            <person name="Spang A."/>
            <person name="Saw J.H."/>
            <person name="Jorgensen S.L."/>
            <person name="Zaremba-Niedzwiedzka K."/>
            <person name="Martijn J."/>
            <person name="Lind A.E."/>
            <person name="van Eijk R."/>
            <person name="Schleper C."/>
            <person name="Guy L."/>
            <person name="Ettema T.J."/>
        </authorList>
    </citation>
    <scope>NUCLEOTIDE SEQUENCE</scope>
</reference>
<dbReference type="Gene3D" id="3.40.50.150">
    <property type="entry name" value="Vaccinia Virus protein VP39"/>
    <property type="match status" value="1"/>
</dbReference>
<dbReference type="InterPro" id="IPR029063">
    <property type="entry name" value="SAM-dependent_MTases_sf"/>
</dbReference>
<dbReference type="GO" id="GO:0005737">
    <property type="term" value="C:cytoplasm"/>
    <property type="evidence" value="ECO:0007669"/>
    <property type="project" value="TreeGrafter"/>
</dbReference>
<dbReference type="PRINTS" id="PR00508">
    <property type="entry name" value="S21N4MTFRASE"/>
</dbReference>
<sequence>FVWDGFIQDEKNKIRDKRFHPTQKPVDVIRQLISRFAKEGYKIYDPFAGSGSILVACKHHNMDAYGTEIVKEYCDIIKERLTQSTLFPNRELNEHSETKLNGGKMEIKTLKDIKQALKDVPEDVLDSFGVGVSEDGDVCLMAWDFEGDPMEYFVNETEKHPSILFIDAWVRSVVKFVDVIKKNPEHDTFGHEDALSTKDFEGEKPSSSSFPELEQDAPSDEKQIKKEIDKDYGN</sequence>
<dbReference type="InterPro" id="IPR001091">
    <property type="entry name" value="RM_Methyltransferase"/>
</dbReference>
<evidence type="ECO:0000313" key="5">
    <source>
        <dbReference type="EMBL" id="KKL22274.1"/>
    </source>
</evidence>
<dbReference type="SUPFAM" id="SSF53335">
    <property type="entry name" value="S-adenosyl-L-methionine-dependent methyltransferases"/>
    <property type="match status" value="1"/>
</dbReference>